<evidence type="ECO:0000256" key="2">
    <source>
        <dbReference type="ARBA" id="ARBA00007758"/>
    </source>
</evidence>
<organism evidence="7 8">
    <name type="scientific">Oceanisphaera pacifica</name>
    <dbReference type="NCBI Taxonomy" id="2818389"/>
    <lineage>
        <taxon>Bacteria</taxon>
        <taxon>Pseudomonadati</taxon>
        <taxon>Pseudomonadota</taxon>
        <taxon>Gammaproteobacteria</taxon>
        <taxon>Aeromonadales</taxon>
        <taxon>Aeromonadaceae</taxon>
        <taxon>Oceanisphaera</taxon>
    </lineage>
</organism>
<dbReference type="EMBL" id="JAGDFX010000009">
    <property type="protein sequence ID" value="MBO1519806.1"/>
    <property type="molecule type" value="Genomic_DNA"/>
</dbReference>
<dbReference type="InterPro" id="IPR036249">
    <property type="entry name" value="Thioredoxin-like_sf"/>
</dbReference>
<keyword evidence="5" id="KW-0676">Redox-active center</keyword>
<dbReference type="RefSeq" id="WP_208005677.1">
    <property type="nucleotide sequence ID" value="NZ_JAGDFX010000009.1"/>
</dbReference>
<dbReference type="SUPFAM" id="SSF52833">
    <property type="entry name" value="Thioredoxin-like"/>
    <property type="match status" value="1"/>
</dbReference>
<evidence type="ECO:0000256" key="1">
    <source>
        <dbReference type="ARBA" id="ARBA00004383"/>
    </source>
</evidence>
<dbReference type="PANTHER" id="PTHR42852">
    <property type="entry name" value="THIOL:DISULFIDE INTERCHANGE PROTEIN DSBE"/>
    <property type="match status" value="1"/>
</dbReference>
<keyword evidence="4" id="KW-1015">Disulfide bond</keyword>
<dbReference type="NCBIfam" id="TIGR00385">
    <property type="entry name" value="dsbE"/>
    <property type="match status" value="1"/>
</dbReference>
<name>A0ABS3NGT4_9GAMM</name>
<gene>
    <name evidence="7" type="ORF">J3U76_09230</name>
</gene>
<keyword evidence="8" id="KW-1185">Reference proteome</keyword>
<dbReference type="InterPro" id="IPR013766">
    <property type="entry name" value="Thioredoxin_domain"/>
</dbReference>
<dbReference type="PANTHER" id="PTHR42852:SF6">
    <property type="entry name" value="THIOL:DISULFIDE INTERCHANGE PROTEIN DSBE"/>
    <property type="match status" value="1"/>
</dbReference>
<dbReference type="InterPro" id="IPR050553">
    <property type="entry name" value="Thioredoxin_ResA/DsbE_sf"/>
</dbReference>
<dbReference type="InterPro" id="IPR017937">
    <property type="entry name" value="Thioredoxin_CS"/>
</dbReference>
<dbReference type="InterPro" id="IPR004799">
    <property type="entry name" value="Periplasmic_diS_OxRdtase_DsbE"/>
</dbReference>
<comment type="caution">
    <text evidence="7">The sequence shown here is derived from an EMBL/GenBank/DDBJ whole genome shotgun (WGS) entry which is preliminary data.</text>
</comment>
<dbReference type="Pfam" id="PF08534">
    <property type="entry name" value="Redoxin"/>
    <property type="match status" value="1"/>
</dbReference>
<dbReference type="InterPro" id="IPR013740">
    <property type="entry name" value="Redoxin"/>
</dbReference>
<keyword evidence="3" id="KW-0201">Cytochrome c-type biogenesis</keyword>
<evidence type="ECO:0000313" key="8">
    <source>
        <dbReference type="Proteomes" id="UP000664882"/>
    </source>
</evidence>
<protein>
    <submittedName>
        <fullName evidence="7">DsbE family thiol:disulfide interchange protein</fullName>
    </submittedName>
</protein>
<accession>A0ABS3NGT4</accession>
<dbReference type="PROSITE" id="PS51257">
    <property type="entry name" value="PROKAR_LIPOPROTEIN"/>
    <property type="match status" value="1"/>
</dbReference>
<comment type="similarity">
    <text evidence="2">Belongs to the thioredoxin family. DsbE subfamily.</text>
</comment>
<comment type="subcellular location">
    <subcellularLocation>
        <location evidence="1">Cell inner membrane</location>
        <topology evidence="1">Single-pass membrane protein</topology>
        <orientation evidence="1">Periplasmic side</orientation>
    </subcellularLocation>
</comment>
<sequence length="177" mass="20489">MNRRMLILFIPLTIFLLGCIFLYRGLFSDPSKLESVLIEQPVPEFALTSLQNPDQTFSRSIFTGQPMLLNVWATWCPTCYAEHEYLNELKAREGIYIVGMNYKDERTKALRWLKNLGNPYAIDLYDPDGMLGLDLGVYGAPETFLIDSQGIIRYRHVGDVNDQVWQQTLKPIFEQME</sequence>
<proteinExistence type="inferred from homology"/>
<evidence type="ECO:0000259" key="6">
    <source>
        <dbReference type="PROSITE" id="PS51352"/>
    </source>
</evidence>
<reference evidence="7 8" key="1">
    <citation type="submission" date="2021-03" db="EMBL/GenBank/DDBJ databases">
        <title>Oceanisphaera sp. nov., isolated from the intestine.</title>
        <authorList>
            <person name="Zhao L.-H."/>
            <person name="Shi L.-F."/>
        </authorList>
    </citation>
    <scope>NUCLEOTIDE SEQUENCE [LARGE SCALE GENOMIC DNA]</scope>
    <source>
        <strain evidence="7 8">DM8</strain>
    </source>
</reference>
<evidence type="ECO:0000313" key="7">
    <source>
        <dbReference type="EMBL" id="MBO1519806.1"/>
    </source>
</evidence>
<evidence type="ECO:0000256" key="3">
    <source>
        <dbReference type="ARBA" id="ARBA00022748"/>
    </source>
</evidence>
<dbReference type="CDD" id="cd03010">
    <property type="entry name" value="TlpA_like_DsbE"/>
    <property type="match status" value="1"/>
</dbReference>
<dbReference type="Proteomes" id="UP000664882">
    <property type="component" value="Unassembled WGS sequence"/>
</dbReference>
<feature type="domain" description="Thioredoxin" evidence="6">
    <location>
        <begin position="36"/>
        <end position="174"/>
    </location>
</feature>
<dbReference type="Gene3D" id="3.40.30.10">
    <property type="entry name" value="Glutaredoxin"/>
    <property type="match status" value="1"/>
</dbReference>
<dbReference type="PROSITE" id="PS00194">
    <property type="entry name" value="THIOREDOXIN_1"/>
    <property type="match status" value="1"/>
</dbReference>
<evidence type="ECO:0000256" key="4">
    <source>
        <dbReference type="ARBA" id="ARBA00023157"/>
    </source>
</evidence>
<evidence type="ECO:0000256" key="5">
    <source>
        <dbReference type="ARBA" id="ARBA00023284"/>
    </source>
</evidence>
<dbReference type="PROSITE" id="PS51352">
    <property type="entry name" value="THIOREDOXIN_2"/>
    <property type="match status" value="1"/>
</dbReference>